<organism evidence="7 8">
    <name type="scientific">Entamoeba invadens IP1</name>
    <dbReference type="NCBI Taxonomy" id="370355"/>
    <lineage>
        <taxon>Eukaryota</taxon>
        <taxon>Amoebozoa</taxon>
        <taxon>Evosea</taxon>
        <taxon>Archamoebae</taxon>
        <taxon>Mastigamoebida</taxon>
        <taxon>Entamoebidae</taxon>
        <taxon>Entamoeba</taxon>
    </lineage>
</organism>
<dbReference type="CDD" id="cd00154">
    <property type="entry name" value="Rab"/>
    <property type="match status" value="1"/>
</dbReference>
<protein>
    <submittedName>
        <fullName evidence="7">Ehrabx6d protein, putative</fullName>
    </submittedName>
</protein>
<dbReference type="KEGG" id="eiv:EIN_095980"/>
<evidence type="ECO:0000256" key="2">
    <source>
        <dbReference type="ARBA" id="ARBA00010142"/>
    </source>
</evidence>
<evidence type="ECO:0000256" key="5">
    <source>
        <dbReference type="ARBA" id="ARBA00023288"/>
    </source>
</evidence>
<dbReference type="InterPro" id="IPR001806">
    <property type="entry name" value="Small_GTPase"/>
</dbReference>
<evidence type="ECO:0000256" key="4">
    <source>
        <dbReference type="ARBA" id="ARBA00023134"/>
    </source>
</evidence>
<accession>A0A0A1U681</accession>
<reference evidence="7 8" key="1">
    <citation type="submission" date="2012-10" db="EMBL/GenBank/DDBJ databases">
        <authorList>
            <person name="Zafar N."/>
            <person name="Inman J."/>
            <person name="Hall N."/>
            <person name="Lorenzi H."/>
            <person name="Caler E."/>
        </authorList>
    </citation>
    <scope>NUCLEOTIDE SEQUENCE [LARGE SCALE GENOMIC DNA]</scope>
    <source>
        <strain evidence="7 8">IP1</strain>
    </source>
</reference>
<comment type="similarity">
    <text evidence="1">Belongs to the small GTPase superfamily. Rab family.</text>
</comment>
<keyword evidence="8" id="KW-1185">Reference proteome</keyword>
<dbReference type="RefSeq" id="XP_004254112.1">
    <property type="nucleotide sequence ID" value="XM_004254064.1"/>
</dbReference>
<dbReference type="Proteomes" id="UP000014680">
    <property type="component" value="Unassembled WGS sequence"/>
</dbReference>
<dbReference type="InterPro" id="IPR050227">
    <property type="entry name" value="Rab"/>
</dbReference>
<dbReference type="AlphaFoldDB" id="A0A0A1U681"/>
<keyword evidence="3" id="KW-0547">Nucleotide-binding</keyword>
<dbReference type="GeneID" id="14886484"/>
<dbReference type="NCBIfam" id="TIGR00231">
    <property type="entry name" value="small_GTP"/>
    <property type="match status" value="1"/>
</dbReference>
<proteinExistence type="inferred from homology"/>
<dbReference type="PROSITE" id="PS51419">
    <property type="entry name" value="RAB"/>
    <property type="match status" value="1"/>
</dbReference>
<evidence type="ECO:0000313" key="8">
    <source>
        <dbReference type="Proteomes" id="UP000014680"/>
    </source>
</evidence>
<dbReference type="GO" id="GO:0005525">
    <property type="term" value="F:GTP binding"/>
    <property type="evidence" value="ECO:0007669"/>
    <property type="project" value="UniProtKB-KW"/>
</dbReference>
<evidence type="ECO:0000256" key="1">
    <source>
        <dbReference type="ARBA" id="ARBA00006270"/>
    </source>
</evidence>
<dbReference type="SMART" id="SM00174">
    <property type="entry name" value="RHO"/>
    <property type="match status" value="1"/>
</dbReference>
<dbReference type="SMART" id="SM00175">
    <property type="entry name" value="RAB"/>
    <property type="match status" value="1"/>
</dbReference>
<gene>
    <name evidence="7" type="ORF">EIN_095980</name>
</gene>
<dbReference type="SMART" id="SM00173">
    <property type="entry name" value="RAS"/>
    <property type="match status" value="1"/>
</dbReference>
<evidence type="ECO:0000256" key="6">
    <source>
        <dbReference type="SAM" id="MobiDB-lite"/>
    </source>
</evidence>
<dbReference type="VEuPathDB" id="AmoebaDB:EIN_095980"/>
<dbReference type="PANTHER" id="PTHR47977">
    <property type="entry name" value="RAS-RELATED PROTEIN RAB"/>
    <property type="match status" value="1"/>
</dbReference>
<keyword evidence="5" id="KW-0449">Lipoprotein</keyword>
<sequence length="227" mass="24926">MAQKAPKAKPIVIGFCGDSSVGKTALYTRLGKGIFSTTVPTISSDTIVNKITVEGQVHTVQFIDTAGQESFRSQTLSYIRNVQTILFCFDISSKNSFNSIQYWVDTYEQNHINRKIPVRMLLGCKSDLAKNRQVSLEEAKALADKNELTYLECSAKTEDGLKDFVKNLVMKFKAQNPTLVNFGVDAKATSELSQKTQEDAILNITKQPAQTPTGAGQAQNAAESQCC</sequence>
<dbReference type="InterPro" id="IPR027417">
    <property type="entry name" value="P-loop_NTPase"/>
</dbReference>
<dbReference type="Gene3D" id="3.40.50.300">
    <property type="entry name" value="P-loop containing nucleotide triphosphate hydrolases"/>
    <property type="match status" value="1"/>
</dbReference>
<evidence type="ECO:0000313" key="7">
    <source>
        <dbReference type="EMBL" id="ELP87341.1"/>
    </source>
</evidence>
<dbReference type="PROSITE" id="PS51420">
    <property type="entry name" value="RHO"/>
    <property type="match status" value="1"/>
</dbReference>
<feature type="region of interest" description="Disordered" evidence="6">
    <location>
        <begin position="208"/>
        <end position="227"/>
    </location>
</feature>
<dbReference type="GO" id="GO:0003924">
    <property type="term" value="F:GTPase activity"/>
    <property type="evidence" value="ECO:0007669"/>
    <property type="project" value="InterPro"/>
</dbReference>
<dbReference type="FunFam" id="3.40.50.300:FF:001447">
    <property type="entry name" value="Ras-related protein Rab-1B"/>
    <property type="match status" value="1"/>
</dbReference>
<keyword evidence="4" id="KW-0342">GTP-binding</keyword>
<dbReference type="InterPro" id="IPR005225">
    <property type="entry name" value="Small_GTP-bd"/>
</dbReference>
<dbReference type="PROSITE" id="PS51421">
    <property type="entry name" value="RAS"/>
    <property type="match status" value="1"/>
</dbReference>
<name>A0A0A1U681_ENTIV</name>
<dbReference type="SUPFAM" id="SSF52540">
    <property type="entry name" value="P-loop containing nucleoside triphosphate hydrolases"/>
    <property type="match status" value="1"/>
</dbReference>
<dbReference type="EMBL" id="KB206860">
    <property type="protein sequence ID" value="ELP87341.1"/>
    <property type="molecule type" value="Genomic_DNA"/>
</dbReference>
<dbReference type="Pfam" id="PF00071">
    <property type="entry name" value="Ras"/>
    <property type="match status" value="1"/>
</dbReference>
<comment type="similarity">
    <text evidence="2">Belongs to the small GTPase superfamily. Rho family.</text>
</comment>
<dbReference type="OrthoDB" id="28294at2759"/>
<evidence type="ECO:0000256" key="3">
    <source>
        <dbReference type="ARBA" id="ARBA00022741"/>
    </source>
</evidence>
<dbReference type="OMA" id="HEEVMIH"/>
<dbReference type="PRINTS" id="PR00449">
    <property type="entry name" value="RASTRNSFRMNG"/>
</dbReference>